<gene>
    <name evidence="1" type="ORF">DKG74_07035</name>
</gene>
<dbReference type="Proteomes" id="UP000245461">
    <property type="component" value="Unassembled WGS sequence"/>
</dbReference>
<dbReference type="EMBL" id="QGLE01000003">
    <property type="protein sequence ID" value="PWR24552.1"/>
    <property type="molecule type" value="Genomic_DNA"/>
</dbReference>
<organism evidence="1 2">
    <name type="scientific">Zavarzinia aquatilis</name>
    <dbReference type="NCBI Taxonomy" id="2211142"/>
    <lineage>
        <taxon>Bacteria</taxon>
        <taxon>Pseudomonadati</taxon>
        <taxon>Pseudomonadota</taxon>
        <taxon>Alphaproteobacteria</taxon>
        <taxon>Rhodospirillales</taxon>
        <taxon>Zavarziniaceae</taxon>
        <taxon>Zavarzinia</taxon>
    </lineage>
</organism>
<dbReference type="AlphaFoldDB" id="A0A317ED78"/>
<protein>
    <submittedName>
        <fullName evidence="1">Uncharacterized protein</fullName>
    </submittedName>
</protein>
<evidence type="ECO:0000313" key="1">
    <source>
        <dbReference type="EMBL" id="PWR24552.1"/>
    </source>
</evidence>
<accession>A0A317ED78</accession>
<reference evidence="1 2" key="1">
    <citation type="submission" date="2018-05" db="EMBL/GenBank/DDBJ databases">
        <title>Zavarzinia sp. HR-AS.</title>
        <authorList>
            <person name="Lee Y."/>
            <person name="Jeon C.O."/>
        </authorList>
    </citation>
    <scope>NUCLEOTIDE SEQUENCE [LARGE SCALE GENOMIC DNA]</scope>
    <source>
        <strain evidence="1 2">HR-AS</strain>
    </source>
</reference>
<sequence length="97" mass="10488">MKGLSLLDVGELARGEIDTPVRAALMTAVLAAARSYRLSHRGCLRFPRRIRRALARLDMSAPLTECEIEGIAGLCGCRVELRLVPVSPMDRGGIGDV</sequence>
<comment type="caution">
    <text evidence="1">The sequence shown here is derived from an EMBL/GenBank/DDBJ whole genome shotgun (WGS) entry which is preliminary data.</text>
</comment>
<name>A0A317ED78_9PROT</name>
<proteinExistence type="predicted"/>
<keyword evidence="2" id="KW-1185">Reference proteome</keyword>
<evidence type="ECO:0000313" key="2">
    <source>
        <dbReference type="Proteomes" id="UP000245461"/>
    </source>
</evidence>